<keyword evidence="6 10" id="KW-0547">Nucleotide-binding</keyword>
<gene>
    <name evidence="10 16" type="primary">metK</name>
    <name evidence="17" type="ORF">FUT82_05260</name>
    <name evidence="16" type="ORF">TPHV1_100088</name>
</gene>
<keyword evidence="18" id="KW-1185">Reference proteome</keyword>
<feature type="domain" description="S-adenosylmethionine synthetase N-terminal" evidence="13">
    <location>
        <begin position="6"/>
        <end position="103"/>
    </location>
</feature>
<dbReference type="UniPathway" id="UPA00315">
    <property type="reaction ID" value="UER00080"/>
</dbReference>
<evidence type="ECO:0000256" key="8">
    <source>
        <dbReference type="ARBA" id="ARBA00022842"/>
    </source>
</evidence>
<dbReference type="InterPro" id="IPR002133">
    <property type="entry name" value="S-AdoMet_synthetase"/>
</dbReference>
<feature type="binding site" description="in other chain" evidence="10">
    <location>
        <begin position="237"/>
        <end position="238"/>
    </location>
    <ligand>
        <name>ATP</name>
        <dbReference type="ChEBI" id="CHEBI:30616"/>
        <note>ligand shared between two neighboring subunits</note>
    </ligand>
</feature>
<dbReference type="EC" id="2.5.1.6" evidence="10"/>
<comment type="subcellular location">
    <subcellularLocation>
        <location evidence="10 11">Cytoplasm</location>
    </subcellularLocation>
</comment>
<evidence type="ECO:0000256" key="3">
    <source>
        <dbReference type="ARBA" id="ARBA00022563"/>
    </source>
</evidence>
<proteinExistence type="inferred from homology"/>
<feature type="binding site" evidence="10">
    <location>
        <position position="273"/>
    </location>
    <ligand>
        <name>ATP</name>
        <dbReference type="ChEBI" id="CHEBI:30616"/>
        <note>ligand shared between two neighboring subunits</note>
    </ligand>
</feature>
<reference evidence="18" key="1">
    <citation type="submission" date="2015-01" db="EMBL/GenBank/DDBJ databases">
        <authorList>
            <person name="Manzoor Shahid"/>
            <person name="Zubair Saima"/>
        </authorList>
    </citation>
    <scope>NUCLEOTIDE SEQUENCE [LARGE SCALE GENOMIC DNA]</scope>
    <source>
        <strain evidence="18">V1</strain>
    </source>
</reference>
<dbReference type="EMBL" id="CDNC01000002">
    <property type="protein sequence ID" value="CEM60768.1"/>
    <property type="molecule type" value="Genomic_DNA"/>
</dbReference>
<evidence type="ECO:0000313" key="18">
    <source>
        <dbReference type="Proteomes" id="UP000042527"/>
    </source>
</evidence>
<keyword evidence="3 10" id="KW-0554">One-carbon metabolism</keyword>
<evidence type="ECO:0000256" key="1">
    <source>
        <dbReference type="ARBA" id="ARBA00005224"/>
    </source>
</evidence>
<dbReference type="OrthoDB" id="9801686at2"/>
<evidence type="ECO:0000256" key="7">
    <source>
        <dbReference type="ARBA" id="ARBA00022840"/>
    </source>
</evidence>
<dbReference type="GO" id="GO:0005737">
    <property type="term" value="C:cytoplasm"/>
    <property type="evidence" value="ECO:0007669"/>
    <property type="project" value="UniProtKB-SubCell"/>
</dbReference>
<dbReference type="Pfam" id="PF02772">
    <property type="entry name" value="S-AdoMet_synt_M"/>
    <property type="match status" value="1"/>
</dbReference>
<feature type="binding site" evidence="10">
    <location>
        <position position="246"/>
    </location>
    <ligand>
        <name>ATP</name>
        <dbReference type="ChEBI" id="CHEBI:30616"/>
        <note>ligand shared between two neighboring subunits</note>
    </ligand>
</feature>
<feature type="binding site" evidence="10">
    <location>
        <position position="45"/>
    </location>
    <ligand>
        <name>K(+)</name>
        <dbReference type="ChEBI" id="CHEBI:29103"/>
    </ligand>
</feature>
<keyword evidence="5 10" id="KW-0479">Metal-binding</keyword>
<comment type="function">
    <text evidence="10">Catalyzes the formation of S-adenosylmethionine (AdoMet) from methionine and ATP. The overall synthetic reaction is composed of two sequential steps, AdoMet formation and the subsequent tripolyphosphate hydrolysis which occurs prior to release of AdoMet from the enzyme.</text>
</comment>
<keyword evidence="4 10" id="KW-0808">Transferase</keyword>
<organism evidence="16 18">
    <name type="scientific">Treponema phagedenis</name>
    <dbReference type="NCBI Taxonomy" id="162"/>
    <lineage>
        <taxon>Bacteria</taxon>
        <taxon>Pseudomonadati</taxon>
        <taxon>Spirochaetota</taxon>
        <taxon>Spirochaetia</taxon>
        <taxon>Spirochaetales</taxon>
        <taxon>Treponemataceae</taxon>
        <taxon>Treponema</taxon>
    </lineage>
</organism>
<feature type="binding site" description="in other chain" evidence="10">
    <location>
        <position position="58"/>
    </location>
    <ligand>
        <name>L-methionine</name>
        <dbReference type="ChEBI" id="CHEBI:57844"/>
        <note>ligand shared between two neighboring subunits</note>
    </ligand>
</feature>
<dbReference type="AlphaFoldDB" id="A0A0B7GQP7"/>
<dbReference type="GO" id="GO:0005524">
    <property type="term" value="F:ATP binding"/>
    <property type="evidence" value="ECO:0007669"/>
    <property type="project" value="UniProtKB-UniRule"/>
</dbReference>
<evidence type="ECO:0000256" key="11">
    <source>
        <dbReference type="RuleBase" id="RU000542"/>
    </source>
</evidence>
<feature type="binding site" evidence="10">
    <location>
        <position position="19"/>
    </location>
    <ligand>
        <name>Mg(2+)</name>
        <dbReference type="ChEBI" id="CHEBI:18420"/>
    </ligand>
</feature>
<feature type="binding site" description="in other chain" evidence="10">
    <location>
        <position position="277"/>
    </location>
    <ligand>
        <name>L-methionine</name>
        <dbReference type="ChEBI" id="CHEBI:57844"/>
        <note>ligand shared between two neighboring subunits</note>
    </ligand>
</feature>
<dbReference type="EMBL" id="CP042817">
    <property type="protein sequence ID" value="QEJ97464.1"/>
    <property type="molecule type" value="Genomic_DNA"/>
</dbReference>
<feature type="region of interest" description="Flexible loop" evidence="10">
    <location>
        <begin position="101"/>
        <end position="111"/>
    </location>
</feature>
<feature type="domain" description="S-adenosylmethionine synthetase C-terminal" evidence="15">
    <location>
        <begin position="240"/>
        <end position="377"/>
    </location>
</feature>
<evidence type="ECO:0000313" key="17">
    <source>
        <dbReference type="EMBL" id="QEJ97464.1"/>
    </source>
</evidence>
<dbReference type="RefSeq" id="WP_024752238.1">
    <property type="nucleotide sequence ID" value="NZ_CDNC01000002.1"/>
</dbReference>
<dbReference type="GO" id="GO:0000287">
    <property type="term" value="F:magnesium ion binding"/>
    <property type="evidence" value="ECO:0007669"/>
    <property type="project" value="UniProtKB-UniRule"/>
</dbReference>
<protein>
    <recommendedName>
        <fullName evidence="10">S-adenosylmethionine synthase</fullName>
        <shortName evidence="10">AdoMet synthase</shortName>
        <ecNumber evidence="10">2.5.1.6</ecNumber>
    </recommendedName>
    <alternativeName>
        <fullName evidence="10">MAT</fullName>
    </alternativeName>
    <alternativeName>
        <fullName evidence="10">Methionine adenosyltransferase</fullName>
    </alternativeName>
</protein>
<dbReference type="PANTHER" id="PTHR11964">
    <property type="entry name" value="S-ADENOSYLMETHIONINE SYNTHETASE"/>
    <property type="match status" value="1"/>
</dbReference>
<evidence type="ECO:0000256" key="6">
    <source>
        <dbReference type="ARBA" id="ARBA00022741"/>
    </source>
</evidence>
<dbReference type="SUPFAM" id="SSF55973">
    <property type="entry name" value="S-adenosylmethionine synthetase"/>
    <property type="match status" value="3"/>
</dbReference>
<dbReference type="Proteomes" id="UP000042527">
    <property type="component" value="Unassembled WGS sequence"/>
</dbReference>
<dbReference type="Proteomes" id="UP000323594">
    <property type="component" value="Chromosome"/>
</dbReference>
<evidence type="ECO:0000256" key="5">
    <source>
        <dbReference type="ARBA" id="ARBA00022723"/>
    </source>
</evidence>
<keyword evidence="10" id="KW-0963">Cytoplasm</keyword>
<evidence type="ECO:0000256" key="2">
    <source>
        <dbReference type="ARBA" id="ARBA00009685"/>
    </source>
</evidence>
<evidence type="ECO:0000313" key="19">
    <source>
        <dbReference type="Proteomes" id="UP000323594"/>
    </source>
</evidence>
<evidence type="ECO:0000259" key="13">
    <source>
        <dbReference type="Pfam" id="PF00438"/>
    </source>
</evidence>
<name>A0A0B7GQP7_TREPH</name>
<dbReference type="GeneID" id="57752412"/>
<dbReference type="Pfam" id="PF02773">
    <property type="entry name" value="S-AdoMet_synt_C"/>
    <property type="match status" value="1"/>
</dbReference>
<comment type="cofactor">
    <cofactor evidence="10">
        <name>K(+)</name>
        <dbReference type="ChEBI" id="CHEBI:29103"/>
    </cofactor>
    <text evidence="10">Binds 1 potassium ion per subunit.</text>
</comment>
<dbReference type="GO" id="GO:0004478">
    <property type="term" value="F:methionine adenosyltransferase activity"/>
    <property type="evidence" value="ECO:0007669"/>
    <property type="project" value="UniProtKB-UniRule"/>
</dbReference>
<comment type="similarity">
    <text evidence="2 10 12">Belongs to the AdoMet synthase family.</text>
</comment>
<evidence type="ECO:0000313" key="16">
    <source>
        <dbReference type="EMBL" id="CEM60768.1"/>
    </source>
</evidence>
<evidence type="ECO:0000259" key="14">
    <source>
        <dbReference type="Pfam" id="PF02772"/>
    </source>
</evidence>
<comment type="subunit">
    <text evidence="10">Homotetramer; dimer of dimers.</text>
</comment>
<dbReference type="PROSITE" id="PS00376">
    <property type="entry name" value="ADOMET_SYNTHASE_1"/>
    <property type="match status" value="1"/>
</dbReference>
<evidence type="ECO:0000259" key="15">
    <source>
        <dbReference type="Pfam" id="PF02773"/>
    </source>
</evidence>
<feature type="binding site" evidence="10">
    <location>
        <position position="246"/>
    </location>
    <ligand>
        <name>L-methionine</name>
        <dbReference type="ChEBI" id="CHEBI:57844"/>
        <note>ligand shared between two neighboring subunits</note>
    </ligand>
</feature>
<feature type="binding site" description="in other chain" evidence="10">
    <location>
        <position position="101"/>
    </location>
    <ligand>
        <name>L-methionine</name>
        <dbReference type="ChEBI" id="CHEBI:57844"/>
        <note>ligand shared between two neighboring subunits</note>
    </ligand>
</feature>
<evidence type="ECO:0000256" key="10">
    <source>
        <dbReference type="HAMAP-Rule" id="MF_00086"/>
    </source>
</evidence>
<feature type="binding site" description="in other chain" evidence="10">
    <location>
        <begin position="252"/>
        <end position="253"/>
    </location>
    <ligand>
        <name>ATP</name>
        <dbReference type="ChEBI" id="CHEBI:30616"/>
        <note>ligand shared between two neighboring subunits</note>
    </ligand>
</feature>
<dbReference type="InterPro" id="IPR022636">
    <property type="entry name" value="S-AdoMet_synthetase_sfam"/>
</dbReference>
<evidence type="ECO:0000256" key="12">
    <source>
        <dbReference type="RuleBase" id="RU004462"/>
    </source>
</evidence>
<dbReference type="GO" id="GO:0006730">
    <property type="term" value="P:one-carbon metabolic process"/>
    <property type="evidence" value="ECO:0007669"/>
    <property type="project" value="UniProtKB-KW"/>
</dbReference>
<dbReference type="PIRSF" id="PIRSF000497">
    <property type="entry name" value="MAT"/>
    <property type="match status" value="1"/>
</dbReference>
<reference evidence="16" key="2">
    <citation type="submission" date="2015-01" db="EMBL/GenBank/DDBJ databases">
        <authorList>
            <person name="Xiang T."/>
            <person name="Song Y."/>
            <person name="Huang L."/>
            <person name="Wang B."/>
            <person name="Wu P."/>
        </authorList>
    </citation>
    <scope>NUCLEOTIDE SEQUENCE [LARGE SCALE GENOMIC DNA]</scope>
    <source>
        <strain evidence="16">V1</strain>
    </source>
</reference>
<dbReference type="Gene3D" id="3.30.300.10">
    <property type="match status" value="3"/>
</dbReference>
<keyword evidence="7 10" id="KW-0067">ATP-binding</keyword>
<dbReference type="GO" id="GO:0006556">
    <property type="term" value="P:S-adenosylmethionine biosynthetic process"/>
    <property type="evidence" value="ECO:0007669"/>
    <property type="project" value="UniProtKB-UniRule"/>
</dbReference>
<dbReference type="InterPro" id="IPR022629">
    <property type="entry name" value="S-AdoMet_synt_central"/>
</dbReference>
<dbReference type="CDD" id="cd18079">
    <property type="entry name" value="S-AdoMet_synt"/>
    <property type="match status" value="1"/>
</dbReference>
<keyword evidence="9 10" id="KW-0630">Potassium</keyword>
<dbReference type="FunFam" id="3.30.300.10:FF:000003">
    <property type="entry name" value="S-adenosylmethionine synthase"/>
    <property type="match status" value="1"/>
</dbReference>
<dbReference type="InterPro" id="IPR022628">
    <property type="entry name" value="S-AdoMet_synt_N"/>
</dbReference>
<dbReference type="InterPro" id="IPR022631">
    <property type="entry name" value="ADOMET_SYNTHASE_CS"/>
</dbReference>
<comment type="pathway">
    <text evidence="1 10">Amino-acid biosynthesis; S-adenosyl-L-methionine biosynthesis; S-adenosyl-L-methionine from L-methionine: step 1/1.</text>
</comment>
<evidence type="ECO:0000256" key="4">
    <source>
        <dbReference type="ARBA" id="ARBA00022679"/>
    </source>
</evidence>
<dbReference type="HAMAP" id="MF_00086">
    <property type="entry name" value="S_AdoMet_synth1"/>
    <property type="match status" value="1"/>
</dbReference>
<keyword evidence="8 10" id="KW-0460">Magnesium</keyword>
<dbReference type="InterPro" id="IPR022630">
    <property type="entry name" value="S-AdoMet_synt_C"/>
</dbReference>
<comment type="cofactor">
    <cofactor evidence="10">
        <name>Mg(2+)</name>
        <dbReference type="ChEBI" id="CHEBI:18420"/>
    </cofactor>
    <text evidence="10">Binds 2 divalent ions per subunit.</text>
</comment>
<accession>A0A0B7GQP7</accession>
<sequence length="389" mass="42395">MKRPKKIFTSESVGEGHPDKLCDQISDAVLDACLRDDSSSHVACETFASNALILIGGEITTNTFVDVQQIARDIARDIGYTNAEFGLDCDSMAVINMIHNQSPDIAQGVKGSGLQEFAGQQGAGDQGMMFGFACSETPELMPAPIMYAHAVLKKAAALRKSKQIDWLRPDSKTQITVEYEGFKPIRIKTVVLSHQHNPTPSYSLIKNTLIEEIIKPVLEPSGLLDNDTEFFINPTGRFVIGGPAGDTGLTGRKIIVDTYGGMGRHGGGAFSGKDPSKVDRSAAYMARYVAKNIVAAGFAERCEVQFAYAIGVPFPISVRVDTFGTETVPEEKIEKAIEKSFDLSPAGIIKALDLYKPVYQKTSIYGHFGKPEFTWEKTDKTEELKKNIG</sequence>
<reference evidence="17 19" key="3">
    <citation type="submission" date="2019-08" db="EMBL/GenBank/DDBJ databases">
        <authorList>
            <person name="Kuhnert P."/>
        </authorList>
    </citation>
    <scope>NUCLEOTIDE SEQUENCE [LARGE SCALE GENOMIC DNA]</scope>
    <source>
        <strain evidence="17 19">B36.5</strain>
    </source>
</reference>
<dbReference type="NCBIfam" id="TIGR01034">
    <property type="entry name" value="metK"/>
    <property type="match status" value="1"/>
</dbReference>
<dbReference type="PROSITE" id="PS00377">
    <property type="entry name" value="ADOMET_SYNTHASE_2"/>
    <property type="match status" value="1"/>
</dbReference>
<feature type="domain" description="S-adenosylmethionine synthetase central" evidence="14">
    <location>
        <begin position="120"/>
        <end position="238"/>
    </location>
</feature>
<feature type="binding site" evidence="10">
    <location>
        <position position="269"/>
    </location>
    <ligand>
        <name>ATP</name>
        <dbReference type="ChEBI" id="CHEBI:30616"/>
        <note>ligand shared between two neighboring subunits</note>
    </ligand>
</feature>
<evidence type="ECO:0000256" key="9">
    <source>
        <dbReference type="ARBA" id="ARBA00022958"/>
    </source>
</evidence>
<dbReference type="Pfam" id="PF00438">
    <property type="entry name" value="S-AdoMet_synt_N"/>
    <property type="match status" value="1"/>
</dbReference>
<feature type="binding site" description="in other chain" evidence="10">
    <location>
        <position position="17"/>
    </location>
    <ligand>
        <name>ATP</name>
        <dbReference type="ChEBI" id="CHEBI:30616"/>
        <note>ligand shared between two neighboring subunits</note>
    </ligand>
</feature>
<feature type="binding site" description="in other chain" evidence="10">
    <location>
        <begin position="170"/>
        <end position="172"/>
    </location>
    <ligand>
        <name>ATP</name>
        <dbReference type="ChEBI" id="CHEBI:30616"/>
        <note>ligand shared between two neighboring subunits</note>
    </ligand>
</feature>
<comment type="catalytic activity">
    <reaction evidence="10">
        <text>L-methionine + ATP + H2O = S-adenosyl-L-methionine + phosphate + diphosphate</text>
        <dbReference type="Rhea" id="RHEA:21080"/>
        <dbReference type="ChEBI" id="CHEBI:15377"/>
        <dbReference type="ChEBI" id="CHEBI:30616"/>
        <dbReference type="ChEBI" id="CHEBI:33019"/>
        <dbReference type="ChEBI" id="CHEBI:43474"/>
        <dbReference type="ChEBI" id="CHEBI:57844"/>
        <dbReference type="ChEBI" id="CHEBI:59789"/>
        <dbReference type="EC" id="2.5.1.6"/>
    </reaction>
</comment>